<name>A0ABY4S0S2_AQUTE</name>
<evidence type="ECO:0000313" key="2">
    <source>
        <dbReference type="EMBL" id="URI06577.1"/>
    </source>
</evidence>
<dbReference type="Proteomes" id="UP001056201">
    <property type="component" value="Chromosome 1"/>
</dbReference>
<sequence length="309" mass="32798">MSITRTLATATAGLVAGLTMPTAHAVEGGAPITPIGVYDFGAGMLPPPSEGGTVGLRMSVTRATQLRDDRGQRVPVSPQLAVDSVSVAYIRMTNTTLAGARFGYGAVLPVLDASLDIEVPTPAGPQGLSGRKRTVGDVFLMPLLLQWAPAPGVFSNFQLGVQAPTGAYDKDRLINTGANHWTLAPSVGFTAITASGFELSTNVQLSMHSRNRDTDYRSGVEYQQEFALGQHVGPWTLGLGGYLYQQVSDDRGPGLTTGNRSRVRALGPALAYFAPGSGLPALWLHLYKEFDARNRSQGAQLVLRSAWVF</sequence>
<feature type="chain" id="PRO_5047036636" evidence="1">
    <location>
        <begin position="26"/>
        <end position="309"/>
    </location>
</feature>
<gene>
    <name evidence="2" type="ORF">MW290_11760</name>
</gene>
<dbReference type="RefSeq" id="WP_250194839.1">
    <property type="nucleotide sequence ID" value="NZ_CP097635.1"/>
</dbReference>
<keyword evidence="3" id="KW-1185">Reference proteome</keyword>
<keyword evidence="1" id="KW-0732">Signal</keyword>
<accession>A0ABY4S0S2</accession>
<dbReference type="EMBL" id="CP097635">
    <property type="protein sequence ID" value="URI06577.1"/>
    <property type="molecule type" value="Genomic_DNA"/>
</dbReference>
<dbReference type="InterPro" id="IPR025737">
    <property type="entry name" value="FApF"/>
</dbReference>
<dbReference type="Pfam" id="PF13557">
    <property type="entry name" value="Phenol_MetA_deg"/>
    <property type="match status" value="1"/>
</dbReference>
<proteinExistence type="predicted"/>
<feature type="signal peptide" evidence="1">
    <location>
        <begin position="1"/>
        <end position="25"/>
    </location>
</feature>
<reference evidence="2" key="1">
    <citation type="submission" date="2022-05" db="EMBL/GenBank/DDBJ databases">
        <title>An RpoN-dependent PEP-CTERM gene is involved in floc formation of an Aquincola tertiaricarbonis strain.</title>
        <authorList>
            <person name="Qiu D."/>
            <person name="Xia M."/>
        </authorList>
    </citation>
    <scope>NUCLEOTIDE SEQUENCE</scope>
    <source>
        <strain evidence="2">RN12</strain>
    </source>
</reference>
<evidence type="ECO:0000313" key="3">
    <source>
        <dbReference type="Proteomes" id="UP001056201"/>
    </source>
</evidence>
<protein>
    <submittedName>
        <fullName evidence="2">Transporter</fullName>
    </submittedName>
</protein>
<evidence type="ECO:0000256" key="1">
    <source>
        <dbReference type="SAM" id="SignalP"/>
    </source>
</evidence>
<organism evidence="2 3">
    <name type="scientific">Aquincola tertiaricarbonis</name>
    <dbReference type="NCBI Taxonomy" id="391953"/>
    <lineage>
        <taxon>Bacteria</taxon>
        <taxon>Pseudomonadati</taxon>
        <taxon>Pseudomonadota</taxon>
        <taxon>Betaproteobacteria</taxon>
        <taxon>Burkholderiales</taxon>
        <taxon>Sphaerotilaceae</taxon>
        <taxon>Aquincola</taxon>
    </lineage>
</organism>